<reference evidence="11" key="1">
    <citation type="submission" date="2023-03" db="EMBL/GenBank/DDBJ databases">
        <authorList>
            <person name="Steffen K."/>
            <person name="Cardenas P."/>
        </authorList>
    </citation>
    <scope>NUCLEOTIDE SEQUENCE</scope>
</reference>
<dbReference type="InterPro" id="IPR017937">
    <property type="entry name" value="Thioredoxin_CS"/>
</dbReference>
<dbReference type="InterPro" id="IPR013740">
    <property type="entry name" value="Redoxin"/>
</dbReference>
<dbReference type="PROSITE" id="PS00194">
    <property type="entry name" value="THIOREDOXIN_1"/>
    <property type="match status" value="1"/>
</dbReference>
<proteinExistence type="inferred from homology"/>
<comment type="subcellular location">
    <subcellularLocation>
        <location evidence="2">Cell envelope</location>
    </subcellularLocation>
</comment>
<dbReference type="GO" id="GO:0016491">
    <property type="term" value="F:oxidoreductase activity"/>
    <property type="evidence" value="ECO:0007669"/>
    <property type="project" value="InterPro"/>
</dbReference>
<comment type="similarity">
    <text evidence="3">Belongs to the peroxiredoxin family. Prx5 subfamily.</text>
</comment>
<evidence type="ECO:0000256" key="4">
    <source>
        <dbReference type="ARBA" id="ARBA00014329"/>
    </source>
</evidence>
<evidence type="ECO:0000256" key="9">
    <source>
        <dbReference type="ARBA" id="ARBA00033191"/>
    </source>
</evidence>
<name>A0AA35QUM0_GEOBA</name>
<comment type="caution">
    <text evidence="11">The sequence shown here is derived from an EMBL/GenBank/DDBJ whole genome shotgun (WGS) entry which is preliminary data.</text>
</comment>
<dbReference type="SUPFAM" id="SSF52833">
    <property type="entry name" value="Thioredoxin-like"/>
    <property type="match status" value="1"/>
</dbReference>
<comment type="function">
    <text evidence="1">Thiol-specific peroxidase that catalyzes the reduction of hydrogen peroxide and organic hydroperoxides to water and alcohols, respectively. Plays a role in cell protection against oxidative stress by detoxifying peroxides and as sensor of hydrogen peroxide-mediated signaling events.</text>
</comment>
<evidence type="ECO:0000256" key="2">
    <source>
        <dbReference type="ARBA" id="ARBA00004196"/>
    </source>
</evidence>
<evidence type="ECO:0000313" key="12">
    <source>
        <dbReference type="Proteomes" id="UP001174909"/>
    </source>
</evidence>
<dbReference type="PROSITE" id="PS51352">
    <property type="entry name" value="THIOREDOXIN_2"/>
    <property type="match status" value="1"/>
</dbReference>
<dbReference type="AlphaFoldDB" id="A0AA35QUM0"/>
<dbReference type="PANTHER" id="PTHR42852">
    <property type="entry name" value="THIOL:DISULFIDE INTERCHANGE PROTEIN DSBE"/>
    <property type="match status" value="1"/>
</dbReference>
<protein>
    <recommendedName>
        <fullName evidence="4">Peroxiredoxin-5, mitochondrial</fullName>
    </recommendedName>
    <alternativeName>
        <fullName evidence="8">Peroxiredoxin V</fullName>
    </alternativeName>
    <alternativeName>
        <fullName evidence="9">Thioredoxin-dependent peroxiredoxin 5</fullName>
    </alternativeName>
</protein>
<dbReference type="InterPro" id="IPR013766">
    <property type="entry name" value="Thioredoxin_domain"/>
</dbReference>
<keyword evidence="6" id="KW-1015">Disulfide bond</keyword>
<dbReference type="Proteomes" id="UP001174909">
    <property type="component" value="Unassembled WGS sequence"/>
</dbReference>
<gene>
    <name evidence="11" type="ORF">GBAR_LOCUS1107</name>
</gene>
<evidence type="ECO:0000256" key="8">
    <source>
        <dbReference type="ARBA" id="ARBA00031861"/>
    </source>
</evidence>
<dbReference type="InterPro" id="IPR036249">
    <property type="entry name" value="Thioredoxin-like_sf"/>
</dbReference>
<dbReference type="Gene3D" id="3.40.30.10">
    <property type="entry name" value="Glutaredoxin"/>
    <property type="match status" value="1"/>
</dbReference>
<dbReference type="Pfam" id="PF08534">
    <property type="entry name" value="Redoxin"/>
    <property type="match status" value="1"/>
</dbReference>
<dbReference type="InterPro" id="IPR050553">
    <property type="entry name" value="Thioredoxin_ResA/DsbE_sf"/>
</dbReference>
<keyword evidence="5" id="KW-0201">Cytochrome c-type biogenesis</keyword>
<dbReference type="CDD" id="cd02966">
    <property type="entry name" value="TlpA_like_family"/>
    <property type="match status" value="1"/>
</dbReference>
<evidence type="ECO:0000313" key="11">
    <source>
        <dbReference type="EMBL" id="CAI7992737.1"/>
    </source>
</evidence>
<evidence type="ECO:0000256" key="6">
    <source>
        <dbReference type="ARBA" id="ARBA00023157"/>
    </source>
</evidence>
<evidence type="ECO:0000256" key="5">
    <source>
        <dbReference type="ARBA" id="ARBA00022748"/>
    </source>
</evidence>
<keyword evidence="7" id="KW-0676">Redox-active center</keyword>
<dbReference type="EMBL" id="CASHTH010000157">
    <property type="protein sequence ID" value="CAI7992737.1"/>
    <property type="molecule type" value="Genomic_DNA"/>
</dbReference>
<evidence type="ECO:0000256" key="7">
    <source>
        <dbReference type="ARBA" id="ARBA00023284"/>
    </source>
</evidence>
<dbReference type="GO" id="GO:0017004">
    <property type="term" value="P:cytochrome complex assembly"/>
    <property type="evidence" value="ECO:0007669"/>
    <property type="project" value="UniProtKB-KW"/>
</dbReference>
<evidence type="ECO:0000259" key="10">
    <source>
        <dbReference type="PROSITE" id="PS51352"/>
    </source>
</evidence>
<evidence type="ECO:0000256" key="3">
    <source>
        <dbReference type="ARBA" id="ARBA00010505"/>
    </source>
</evidence>
<evidence type="ECO:0000256" key="1">
    <source>
        <dbReference type="ARBA" id="ARBA00003330"/>
    </source>
</evidence>
<accession>A0AA35QUM0</accession>
<feature type="domain" description="Thioredoxin" evidence="10">
    <location>
        <begin position="1"/>
        <end position="109"/>
    </location>
</feature>
<organism evidence="11 12">
    <name type="scientific">Geodia barretti</name>
    <name type="common">Barrett's horny sponge</name>
    <dbReference type="NCBI Taxonomy" id="519541"/>
    <lineage>
        <taxon>Eukaryota</taxon>
        <taxon>Metazoa</taxon>
        <taxon>Porifera</taxon>
        <taxon>Demospongiae</taxon>
        <taxon>Heteroscleromorpha</taxon>
        <taxon>Tetractinellida</taxon>
        <taxon>Astrophorina</taxon>
        <taxon>Geodiidae</taxon>
        <taxon>Geodia</taxon>
    </lineage>
</organism>
<keyword evidence="12" id="KW-1185">Reference proteome</keyword>
<dbReference type="PANTHER" id="PTHR42852:SF6">
    <property type="entry name" value="THIOL:DISULFIDE INTERCHANGE PROTEIN DSBE"/>
    <property type="match status" value="1"/>
</dbReference>
<sequence>MVDFWASWCGPCRQEAATLNGIYAAYADAPVEFVGVNVWDTPDAAKAFLVEFGVAYPTGGDDDGAIALEYGVRGIPEKFFIDADGVVRRKYVGPMPEDVLRSTLDGLLAEAPGNGG</sequence>